<accession>A0A2T6BS02</accession>
<evidence type="ECO:0008006" key="9">
    <source>
        <dbReference type="Google" id="ProtNLM"/>
    </source>
</evidence>
<dbReference type="Pfam" id="PF01027">
    <property type="entry name" value="Bax1-I"/>
    <property type="match status" value="1"/>
</dbReference>
<evidence type="ECO:0000313" key="7">
    <source>
        <dbReference type="EMBL" id="PTX58860.1"/>
    </source>
</evidence>
<gene>
    <name evidence="7" type="ORF">C8P63_11442</name>
</gene>
<reference evidence="7 8" key="1">
    <citation type="submission" date="2018-04" db="EMBL/GenBank/DDBJ databases">
        <title>Genomic Encyclopedia of Archaeal and Bacterial Type Strains, Phase II (KMG-II): from individual species to whole genera.</title>
        <authorList>
            <person name="Goeker M."/>
        </authorList>
    </citation>
    <scope>NUCLEOTIDE SEQUENCE [LARGE SCALE GENOMIC DNA]</scope>
    <source>
        <strain evidence="7 8">DSM 45787</strain>
    </source>
</reference>
<organism evidence="7 8">
    <name type="scientific">Melghirimyces profundicolus</name>
    <dbReference type="NCBI Taxonomy" id="1242148"/>
    <lineage>
        <taxon>Bacteria</taxon>
        <taxon>Bacillati</taxon>
        <taxon>Bacillota</taxon>
        <taxon>Bacilli</taxon>
        <taxon>Bacillales</taxon>
        <taxon>Thermoactinomycetaceae</taxon>
        <taxon>Melghirimyces</taxon>
    </lineage>
</organism>
<feature type="transmembrane region" description="Helical" evidence="6">
    <location>
        <begin position="105"/>
        <end position="123"/>
    </location>
</feature>
<dbReference type="GO" id="GO:0005886">
    <property type="term" value="C:plasma membrane"/>
    <property type="evidence" value="ECO:0007669"/>
    <property type="project" value="TreeGrafter"/>
</dbReference>
<comment type="similarity">
    <text evidence="2 6">Belongs to the BI1 family.</text>
</comment>
<keyword evidence="4 6" id="KW-1133">Transmembrane helix</keyword>
<feature type="transmembrane region" description="Helical" evidence="6">
    <location>
        <begin position="12"/>
        <end position="35"/>
    </location>
</feature>
<comment type="caution">
    <text evidence="7">The sequence shown here is derived from an EMBL/GenBank/DDBJ whole genome shotgun (WGS) entry which is preliminary data.</text>
</comment>
<evidence type="ECO:0000256" key="4">
    <source>
        <dbReference type="ARBA" id="ARBA00022989"/>
    </source>
</evidence>
<feature type="transmembrane region" description="Helical" evidence="6">
    <location>
        <begin position="47"/>
        <end position="67"/>
    </location>
</feature>
<dbReference type="CDD" id="cd10432">
    <property type="entry name" value="BI-1-like_bacterial"/>
    <property type="match status" value="1"/>
</dbReference>
<evidence type="ECO:0000256" key="1">
    <source>
        <dbReference type="ARBA" id="ARBA00004141"/>
    </source>
</evidence>
<keyword evidence="5 6" id="KW-0472">Membrane</keyword>
<protein>
    <recommendedName>
        <fullName evidence="9">Modulator of FtsH protease</fullName>
    </recommendedName>
</protein>
<evidence type="ECO:0000256" key="3">
    <source>
        <dbReference type="ARBA" id="ARBA00022692"/>
    </source>
</evidence>
<dbReference type="PANTHER" id="PTHR23291:SF50">
    <property type="entry name" value="PROTEIN LIFEGUARD 4"/>
    <property type="match status" value="1"/>
</dbReference>
<sequence>METSLRRSHAGLMTRVFSWMFAGLSLTGIISFLLMEDGRAVRYFQQNTGVLFGLFIAELVLVFILAGRIYRMSVGAATFFFFLYATLNGVTLTPLFSLYRPESLAYVFFITAGMFGTFALYGAMTKRDLSRIGNLLILTLIGLILASVVNWFIQSSALYWGITYLLVLVFCGLTAYDIQKIKKIRDDHMDGDTHTKAAILGALALYLDFINLFILLLRILGNRD</sequence>
<evidence type="ECO:0000256" key="2">
    <source>
        <dbReference type="ARBA" id="ARBA00010350"/>
    </source>
</evidence>
<dbReference type="OrthoDB" id="9793828at2"/>
<dbReference type="RefSeq" id="WP_108024026.1">
    <property type="nucleotide sequence ID" value="NZ_QBKR01000014.1"/>
</dbReference>
<dbReference type="EMBL" id="QBKR01000014">
    <property type="protein sequence ID" value="PTX58860.1"/>
    <property type="molecule type" value="Genomic_DNA"/>
</dbReference>
<feature type="transmembrane region" description="Helical" evidence="6">
    <location>
        <begin position="79"/>
        <end position="99"/>
    </location>
</feature>
<dbReference type="AlphaFoldDB" id="A0A2T6BS02"/>
<dbReference type="PANTHER" id="PTHR23291">
    <property type="entry name" value="BAX INHIBITOR-RELATED"/>
    <property type="match status" value="1"/>
</dbReference>
<keyword evidence="3 6" id="KW-0812">Transmembrane</keyword>
<proteinExistence type="inferred from homology"/>
<feature type="transmembrane region" description="Helical" evidence="6">
    <location>
        <begin position="159"/>
        <end position="176"/>
    </location>
</feature>
<comment type="subcellular location">
    <subcellularLocation>
        <location evidence="1">Membrane</location>
        <topology evidence="1">Multi-pass membrane protein</topology>
    </subcellularLocation>
</comment>
<evidence type="ECO:0000256" key="6">
    <source>
        <dbReference type="RuleBase" id="RU004379"/>
    </source>
</evidence>
<evidence type="ECO:0000256" key="5">
    <source>
        <dbReference type="ARBA" id="ARBA00023136"/>
    </source>
</evidence>
<feature type="transmembrane region" description="Helical" evidence="6">
    <location>
        <begin position="197"/>
        <end position="220"/>
    </location>
</feature>
<evidence type="ECO:0000313" key="8">
    <source>
        <dbReference type="Proteomes" id="UP000244240"/>
    </source>
</evidence>
<keyword evidence="8" id="KW-1185">Reference proteome</keyword>
<dbReference type="InterPro" id="IPR006214">
    <property type="entry name" value="Bax_inhibitor_1-related"/>
</dbReference>
<name>A0A2T6BS02_9BACL</name>
<dbReference type="Proteomes" id="UP000244240">
    <property type="component" value="Unassembled WGS sequence"/>
</dbReference>
<feature type="transmembrane region" description="Helical" evidence="6">
    <location>
        <begin position="135"/>
        <end position="153"/>
    </location>
</feature>